<dbReference type="InterPro" id="IPR036423">
    <property type="entry name" value="SOD-like_Cu/Zn_dom_sf"/>
</dbReference>
<dbReference type="InterPro" id="IPR024134">
    <property type="entry name" value="SOD_Cu/Zn_/chaperone"/>
</dbReference>
<feature type="domain" description="Superoxide dismutase copper/zinc binding" evidence="11">
    <location>
        <begin position="60"/>
        <end position="178"/>
    </location>
</feature>
<evidence type="ECO:0000256" key="10">
    <source>
        <dbReference type="SAM" id="SignalP"/>
    </source>
</evidence>
<name>A0A9P9A563_9PEZI</name>
<keyword evidence="10" id="KW-0732">Signal</keyword>
<keyword evidence="6" id="KW-0964">Secreted</keyword>
<dbReference type="GO" id="GO:0004784">
    <property type="term" value="F:superoxide dismutase activity"/>
    <property type="evidence" value="ECO:0007669"/>
    <property type="project" value="UniProtKB-EC"/>
</dbReference>
<dbReference type="PANTHER" id="PTHR10003">
    <property type="entry name" value="SUPEROXIDE DISMUTASE CU-ZN -RELATED"/>
    <property type="match status" value="1"/>
</dbReference>
<dbReference type="FunFam" id="2.60.40.200:FF:000007">
    <property type="entry name" value="Cell surface Cu-only superoxide dismutase 5"/>
    <property type="match status" value="1"/>
</dbReference>
<comment type="catalytic activity">
    <reaction evidence="8">
        <text>2 superoxide + 2 H(+) = H2O2 + O2</text>
        <dbReference type="Rhea" id="RHEA:20696"/>
        <dbReference type="ChEBI" id="CHEBI:15378"/>
        <dbReference type="ChEBI" id="CHEBI:15379"/>
        <dbReference type="ChEBI" id="CHEBI:16240"/>
        <dbReference type="ChEBI" id="CHEBI:18421"/>
        <dbReference type="EC" id="1.15.1.1"/>
    </reaction>
</comment>
<dbReference type="GO" id="GO:0005576">
    <property type="term" value="C:extracellular region"/>
    <property type="evidence" value="ECO:0007669"/>
    <property type="project" value="UniProtKB-SubCell"/>
</dbReference>
<dbReference type="OrthoDB" id="159229at2759"/>
<keyword evidence="9" id="KW-0472">Membrane</keyword>
<evidence type="ECO:0000256" key="5">
    <source>
        <dbReference type="ARBA" id="ARBA00012682"/>
    </source>
</evidence>
<evidence type="ECO:0000256" key="1">
    <source>
        <dbReference type="ARBA" id="ARBA00003917"/>
    </source>
</evidence>
<evidence type="ECO:0000256" key="7">
    <source>
        <dbReference type="ARBA" id="ARBA00022862"/>
    </source>
</evidence>
<evidence type="ECO:0000313" key="13">
    <source>
        <dbReference type="Proteomes" id="UP000758603"/>
    </source>
</evidence>
<dbReference type="Proteomes" id="UP000758603">
    <property type="component" value="Unassembled WGS sequence"/>
</dbReference>
<keyword evidence="13" id="KW-1185">Reference proteome</keyword>
<dbReference type="GeneID" id="70132474"/>
<dbReference type="Pfam" id="PF00080">
    <property type="entry name" value="Sod_Cu"/>
    <property type="match status" value="1"/>
</dbReference>
<keyword evidence="7" id="KW-0049">Antioxidant</keyword>
<evidence type="ECO:0000256" key="8">
    <source>
        <dbReference type="ARBA" id="ARBA00049204"/>
    </source>
</evidence>
<proteinExistence type="inferred from homology"/>
<comment type="caution">
    <text evidence="12">The sequence shown here is derived from an EMBL/GenBank/DDBJ whole genome shotgun (WGS) entry which is preliminary data.</text>
</comment>
<evidence type="ECO:0000313" key="12">
    <source>
        <dbReference type="EMBL" id="KAH6660574.1"/>
    </source>
</evidence>
<dbReference type="SUPFAM" id="SSF49329">
    <property type="entry name" value="Cu,Zn superoxide dismutase-like"/>
    <property type="match status" value="1"/>
</dbReference>
<evidence type="ECO:0000256" key="3">
    <source>
        <dbReference type="ARBA" id="ARBA00004613"/>
    </source>
</evidence>
<sequence>MRSTTALILSALAGNVLAQVSATGQLGDATVVTNNPLGKSYVGVLPKEPFWKSGSIDGNVKGSITVKSSPDGVGVEYTVKFSNLPKEGGPFPYHIHDAAVPSNGNCTATKAHLDPFVRGEDPVCDNKLPQTCQVGDLSGKFGKITSDPYEITFHDVYSSLNVGSNASIPDRSFVVHFSNKTRITCANFGVSGYGNSTPTYPTGTGGLSPSTSATATSSPTSTPVIAGASALNIGASFAILAVATIFSLI</sequence>
<feature type="transmembrane region" description="Helical" evidence="9">
    <location>
        <begin position="224"/>
        <end position="248"/>
    </location>
</feature>
<dbReference type="EMBL" id="JAGPXC010000001">
    <property type="protein sequence ID" value="KAH6660574.1"/>
    <property type="molecule type" value="Genomic_DNA"/>
</dbReference>
<feature type="chain" id="PRO_5040504009" description="superoxide dismutase" evidence="10">
    <location>
        <begin position="19"/>
        <end position="249"/>
    </location>
</feature>
<dbReference type="Gene3D" id="2.60.40.200">
    <property type="entry name" value="Superoxide dismutase, copper/zinc binding domain"/>
    <property type="match status" value="1"/>
</dbReference>
<dbReference type="InterPro" id="IPR001424">
    <property type="entry name" value="SOD_Cu_Zn_dom"/>
</dbReference>
<protein>
    <recommendedName>
        <fullName evidence="5">superoxide dismutase</fullName>
        <ecNumber evidence="5">1.15.1.1</ecNumber>
    </recommendedName>
</protein>
<keyword evidence="9" id="KW-0812">Transmembrane</keyword>
<evidence type="ECO:0000256" key="6">
    <source>
        <dbReference type="ARBA" id="ARBA00022525"/>
    </source>
</evidence>
<dbReference type="RefSeq" id="XP_045964705.1">
    <property type="nucleotide sequence ID" value="XM_046103582.1"/>
</dbReference>
<accession>A0A9P9A563</accession>
<evidence type="ECO:0000256" key="9">
    <source>
        <dbReference type="SAM" id="Phobius"/>
    </source>
</evidence>
<dbReference type="AlphaFoldDB" id="A0A9P9A563"/>
<feature type="signal peptide" evidence="10">
    <location>
        <begin position="1"/>
        <end position="18"/>
    </location>
</feature>
<evidence type="ECO:0000256" key="4">
    <source>
        <dbReference type="ARBA" id="ARBA00010457"/>
    </source>
</evidence>
<comment type="function">
    <text evidence="1">Destroys radicals which are normally produced within the cells and which are toxic to biological systems.</text>
</comment>
<dbReference type="EC" id="1.15.1.1" evidence="5"/>
<comment type="similarity">
    <text evidence="4">Belongs to the Cu-Zn superoxide dismutase family.</text>
</comment>
<evidence type="ECO:0000259" key="11">
    <source>
        <dbReference type="Pfam" id="PF00080"/>
    </source>
</evidence>
<comment type="subcellular location">
    <subcellularLocation>
        <location evidence="2">Cell envelope</location>
    </subcellularLocation>
    <subcellularLocation>
        <location evidence="3">Secreted</location>
    </subcellularLocation>
</comment>
<keyword evidence="9" id="KW-1133">Transmembrane helix</keyword>
<organism evidence="12 13">
    <name type="scientific">Truncatella angustata</name>
    <dbReference type="NCBI Taxonomy" id="152316"/>
    <lineage>
        <taxon>Eukaryota</taxon>
        <taxon>Fungi</taxon>
        <taxon>Dikarya</taxon>
        <taxon>Ascomycota</taxon>
        <taxon>Pezizomycotina</taxon>
        <taxon>Sordariomycetes</taxon>
        <taxon>Xylariomycetidae</taxon>
        <taxon>Amphisphaeriales</taxon>
        <taxon>Sporocadaceae</taxon>
        <taxon>Truncatella</taxon>
    </lineage>
</organism>
<reference evidence="12" key="1">
    <citation type="journal article" date="2021" name="Nat. Commun.">
        <title>Genetic determinants of endophytism in the Arabidopsis root mycobiome.</title>
        <authorList>
            <person name="Mesny F."/>
            <person name="Miyauchi S."/>
            <person name="Thiergart T."/>
            <person name="Pickel B."/>
            <person name="Atanasova L."/>
            <person name="Karlsson M."/>
            <person name="Huettel B."/>
            <person name="Barry K.W."/>
            <person name="Haridas S."/>
            <person name="Chen C."/>
            <person name="Bauer D."/>
            <person name="Andreopoulos W."/>
            <person name="Pangilinan J."/>
            <person name="LaButti K."/>
            <person name="Riley R."/>
            <person name="Lipzen A."/>
            <person name="Clum A."/>
            <person name="Drula E."/>
            <person name="Henrissat B."/>
            <person name="Kohler A."/>
            <person name="Grigoriev I.V."/>
            <person name="Martin F.M."/>
            <person name="Hacquard S."/>
        </authorList>
    </citation>
    <scope>NUCLEOTIDE SEQUENCE</scope>
    <source>
        <strain evidence="12">MPI-SDFR-AT-0073</strain>
    </source>
</reference>
<gene>
    <name evidence="12" type="ORF">BKA67DRAFT_57665</name>
</gene>
<dbReference type="GO" id="GO:0005507">
    <property type="term" value="F:copper ion binding"/>
    <property type="evidence" value="ECO:0007669"/>
    <property type="project" value="InterPro"/>
</dbReference>
<evidence type="ECO:0000256" key="2">
    <source>
        <dbReference type="ARBA" id="ARBA00004196"/>
    </source>
</evidence>